<evidence type="ECO:0000256" key="1">
    <source>
        <dbReference type="SAM" id="MobiDB-lite"/>
    </source>
</evidence>
<proteinExistence type="predicted"/>
<evidence type="ECO:0000313" key="2">
    <source>
        <dbReference type="EMBL" id="VBB73910.1"/>
    </source>
</evidence>
<gene>
    <name evidence="2" type="ORF">PODCO_122665</name>
</gene>
<protein>
    <recommendedName>
        <fullName evidence="4">SprT-like domain-containing protein</fullName>
    </recommendedName>
</protein>
<sequence>MSHIYYQPPDEAIQEDYGSDEGPANHGEGKDWDETELELCGAIRTNISSPCDLTGEVHPILSNWIPAPSTPSDDGPSDEVLIPELHQPLLLASRILEREALPWFSDFFIEDIFSPSYAGYLRPFVENDRQKDQDKTPLVIVRHHKARWATPAMRQYWCQLAAEKLRSEELTSRVRWSLDDSIVHTKRAYGYTPRYPHTPGEKHKIDLPDLIIEYDKLAKLRGEKGRTLTVLLMRPFARRLYDLRVMGGRGREEYCRTAFMAAVTMLHELAHVIYWQDFRAMNRRLYEPFYGGDLEMELGDSLIASIFGGWTPVLVNWTPGWHFNPTFQDGIAWCQCLNWDYHTKRPRYRAHYSIRVDYIAALFNSRSWQTRSAKGLVRPSTLQKACIRRTELDQRIADEGLHASAAISDFEEGEKCCKWRRPPATFFRVPAYADEVFSDDVISRVFHGLEHLGLLPPEPEAVDISMPWKYRES</sequence>
<keyword evidence="3" id="KW-1185">Reference proteome</keyword>
<reference evidence="2" key="1">
    <citation type="submission" date="2018-02" db="EMBL/GenBank/DDBJ databases">
        <authorList>
            <person name="Silar P."/>
        </authorList>
    </citation>
    <scope>NUCLEOTIDE SEQUENCE [LARGE SCALE GENOMIC DNA]</scope>
    <source>
        <strain evidence="2">T</strain>
    </source>
</reference>
<evidence type="ECO:0000313" key="3">
    <source>
        <dbReference type="Proteomes" id="UP000280685"/>
    </source>
</evidence>
<feature type="region of interest" description="Disordered" evidence="1">
    <location>
        <begin position="1"/>
        <end position="31"/>
    </location>
</feature>
<accession>A0ABY6RZT8</accession>
<organism evidence="2 3">
    <name type="scientific">Podospora comata</name>
    <dbReference type="NCBI Taxonomy" id="48703"/>
    <lineage>
        <taxon>Eukaryota</taxon>
        <taxon>Fungi</taxon>
        <taxon>Dikarya</taxon>
        <taxon>Ascomycota</taxon>
        <taxon>Pezizomycotina</taxon>
        <taxon>Sordariomycetes</taxon>
        <taxon>Sordariomycetidae</taxon>
        <taxon>Sordariales</taxon>
        <taxon>Podosporaceae</taxon>
        <taxon>Podospora</taxon>
    </lineage>
</organism>
<dbReference type="Proteomes" id="UP000280685">
    <property type="component" value="Chromosome 1"/>
</dbReference>
<dbReference type="EMBL" id="LR026964">
    <property type="protein sequence ID" value="VBB73910.1"/>
    <property type="molecule type" value="Genomic_DNA"/>
</dbReference>
<evidence type="ECO:0008006" key="4">
    <source>
        <dbReference type="Google" id="ProtNLM"/>
    </source>
</evidence>
<name>A0ABY6RZT8_PODCO</name>